<keyword evidence="3" id="KW-1133">Transmembrane helix</keyword>
<feature type="compositionally biased region" description="Low complexity" evidence="2">
    <location>
        <begin position="174"/>
        <end position="190"/>
    </location>
</feature>
<dbReference type="Proteomes" id="UP001552479">
    <property type="component" value="Unassembled WGS sequence"/>
</dbReference>
<feature type="region of interest" description="Disordered" evidence="2">
    <location>
        <begin position="173"/>
        <end position="193"/>
    </location>
</feature>
<evidence type="ECO:0000313" key="5">
    <source>
        <dbReference type="Proteomes" id="UP001552479"/>
    </source>
</evidence>
<keyword evidence="1" id="KW-0175">Coiled coil</keyword>
<accession>A0ABV3J1R8</accession>
<evidence type="ECO:0000256" key="2">
    <source>
        <dbReference type="SAM" id="MobiDB-lite"/>
    </source>
</evidence>
<feature type="transmembrane region" description="Helical" evidence="3">
    <location>
        <begin position="48"/>
        <end position="69"/>
    </location>
</feature>
<protein>
    <submittedName>
        <fullName evidence="4">Uncharacterized protein</fullName>
    </submittedName>
</protein>
<comment type="caution">
    <text evidence="4">The sequence shown here is derived from an EMBL/GenBank/DDBJ whole genome shotgun (WGS) entry which is preliminary data.</text>
</comment>
<keyword evidence="3" id="KW-0812">Transmembrane</keyword>
<feature type="transmembrane region" description="Helical" evidence="3">
    <location>
        <begin position="23"/>
        <end position="42"/>
    </location>
</feature>
<name>A0ABV3J1R8_9ACTN</name>
<evidence type="ECO:0000313" key="4">
    <source>
        <dbReference type="EMBL" id="MEV4926620.1"/>
    </source>
</evidence>
<reference evidence="4 5" key="1">
    <citation type="submission" date="2024-06" db="EMBL/GenBank/DDBJ databases">
        <title>The Natural Products Discovery Center: Release of the First 8490 Sequenced Strains for Exploring Actinobacteria Biosynthetic Diversity.</title>
        <authorList>
            <person name="Kalkreuter E."/>
            <person name="Kautsar S.A."/>
            <person name="Yang D."/>
            <person name="Bader C.D."/>
            <person name="Teijaro C.N."/>
            <person name="Fluegel L."/>
            <person name="Davis C.M."/>
            <person name="Simpson J.R."/>
            <person name="Lauterbach L."/>
            <person name="Steele A.D."/>
            <person name="Gui C."/>
            <person name="Meng S."/>
            <person name="Li G."/>
            <person name="Viehrig K."/>
            <person name="Ye F."/>
            <person name="Su P."/>
            <person name="Kiefer A.F."/>
            <person name="Nichols A."/>
            <person name="Cepeda A.J."/>
            <person name="Yan W."/>
            <person name="Fan B."/>
            <person name="Jiang Y."/>
            <person name="Adhikari A."/>
            <person name="Zheng C.-J."/>
            <person name="Schuster L."/>
            <person name="Cowan T.M."/>
            <person name="Smanski M.J."/>
            <person name="Chevrette M.G."/>
            <person name="De Carvalho L.P.S."/>
            <person name="Shen B."/>
        </authorList>
    </citation>
    <scope>NUCLEOTIDE SEQUENCE [LARGE SCALE GENOMIC DNA]</scope>
    <source>
        <strain evidence="4 5">NPDC053791</strain>
    </source>
</reference>
<dbReference type="EMBL" id="JBFASG010000036">
    <property type="protein sequence ID" value="MEV4926620.1"/>
    <property type="molecule type" value="Genomic_DNA"/>
</dbReference>
<gene>
    <name evidence="4" type="ORF">AB0L03_28015</name>
</gene>
<dbReference type="RefSeq" id="WP_366089996.1">
    <property type="nucleotide sequence ID" value="NZ_JBFASG010000036.1"/>
</dbReference>
<feature type="coiled-coil region" evidence="1">
    <location>
        <begin position="81"/>
        <end position="108"/>
    </location>
</feature>
<evidence type="ECO:0000256" key="3">
    <source>
        <dbReference type="SAM" id="Phobius"/>
    </source>
</evidence>
<evidence type="ECO:0000256" key="1">
    <source>
        <dbReference type="SAM" id="Coils"/>
    </source>
</evidence>
<sequence length="350" mass="38792">MTDRRSPPGRSSWPSRLRLPKDIAVLTLATLGGLALVVWGWLMQGAEYTPGLLLQFGSSLVLIVPLIVLGRVLERRMQRTQDALSSDLADIQAQMRAARARLDTLGETSRDGLLDRHRRRELLLREAERAPTAERLASLLHEAAGLQAVDDGGVRTRLPGSDLWLRLDLRRTAAEPNQPNQPNPQIQAQPGRSADETLHLTLEDRGGEAASGTVWARDEQASAVARRLTARRTGVVPGRASTGTAATALRDIDGLLRLLVATLRTAIAARTGQEPQDLGRLIELPNEQWAISADGLWCRQRYFHIRTEQLLDARQDWRRYTLTKSWVDREHFLDAYRTAHALLSGSASAS</sequence>
<keyword evidence="3" id="KW-0472">Membrane</keyword>
<proteinExistence type="predicted"/>
<organism evidence="4 5">
    <name type="scientific">Streptomyces roseoverticillatus</name>
    <dbReference type="NCBI Taxonomy" id="66429"/>
    <lineage>
        <taxon>Bacteria</taxon>
        <taxon>Bacillati</taxon>
        <taxon>Actinomycetota</taxon>
        <taxon>Actinomycetes</taxon>
        <taxon>Kitasatosporales</taxon>
        <taxon>Streptomycetaceae</taxon>
        <taxon>Streptomyces</taxon>
    </lineage>
</organism>
<keyword evidence="5" id="KW-1185">Reference proteome</keyword>